<sequence>MTSRTGTDGHPEVAEISALSEGVLPPSRTAVVREHLADCELCEDVRTSLDEIRGLLGTLPGPVRMPADVAGRIDAALAAEALLDATAPDTADADASTETADAVSRETTSAVSRETAKTAATSTSVSRETTADGSVRHQVVPQGPALREAADRPAGRSRATTGPGRQNSPGAGPRTRPARRWPRALLGTACAAAVLGVGGFFLQSSGDSDPHAGSPAPGESQPTVLTLASGNLETRVHELLQGSKAAESRGMSAQNSPETTLRDFGAPTTPDCVRDGIKRPEPALAIGWEKYRGEDAYLVVLPHMADSTLVDAYVVSSSCETTQARGQGKVLLNRTLPRS</sequence>
<organism evidence="4 5">
    <name type="scientific">Streptomyces cinnamoneus</name>
    <name type="common">Streptoverticillium cinnamoneum</name>
    <dbReference type="NCBI Taxonomy" id="53446"/>
    <lineage>
        <taxon>Bacteria</taxon>
        <taxon>Bacillati</taxon>
        <taxon>Actinomycetota</taxon>
        <taxon>Actinomycetes</taxon>
        <taxon>Kitasatosporales</taxon>
        <taxon>Streptomycetaceae</taxon>
        <taxon>Streptomyces</taxon>
        <taxon>Streptomyces cinnamoneus group</taxon>
    </lineage>
</organism>
<comment type="caution">
    <text evidence="4">The sequence shown here is derived from an EMBL/GenBank/DDBJ whole genome shotgun (WGS) entry which is preliminary data.</text>
</comment>
<reference evidence="4 5" key="1">
    <citation type="journal article" date="2017" name="Biochemistry">
        <title>Identification of the Biosynthetic Pathway for the Antibiotic Bicyclomycin.</title>
        <authorList>
            <person name="Patteson J."/>
            <person name="Cai W."/>
            <person name="Johnson R.A."/>
            <person name="Santa Maria K."/>
            <person name="Li B."/>
        </authorList>
    </citation>
    <scope>NUCLEOTIDE SEQUENCE [LARGE SCALE GENOMIC DNA]</scope>
    <source>
        <strain evidence="4 5">ATCC 21532</strain>
    </source>
</reference>
<feature type="region of interest" description="Disordered" evidence="3">
    <location>
        <begin position="88"/>
        <end position="178"/>
    </location>
</feature>
<dbReference type="EMBL" id="NHZO01000148">
    <property type="protein sequence ID" value="PHQ50669.1"/>
    <property type="molecule type" value="Genomic_DNA"/>
</dbReference>
<protein>
    <recommendedName>
        <fullName evidence="6">Zinc-finger domain-containing protein</fullName>
    </recommendedName>
</protein>
<dbReference type="AlphaFoldDB" id="A0A2G1XHQ0"/>
<feature type="compositionally biased region" description="Polar residues" evidence="3">
    <location>
        <begin position="158"/>
        <end position="168"/>
    </location>
</feature>
<dbReference type="OrthoDB" id="4350643at2"/>
<evidence type="ECO:0000256" key="1">
    <source>
        <dbReference type="ARBA" id="ARBA00023015"/>
    </source>
</evidence>
<evidence type="ECO:0000256" key="2">
    <source>
        <dbReference type="ARBA" id="ARBA00023163"/>
    </source>
</evidence>
<gene>
    <name evidence="4" type="ORF">BLA24_17905</name>
</gene>
<dbReference type="RefSeq" id="WP_099199961.1">
    <property type="nucleotide sequence ID" value="NZ_NHZO01000148.1"/>
</dbReference>
<feature type="compositionally biased region" description="Low complexity" evidence="3">
    <location>
        <begin position="88"/>
        <end position="102"/>
    </location>
</feature>
<dbReference type="Proteomes" id="UP000222531">
    <property type="component" value="Unassembled WGS sequence"/>
</dbReference>
<feature type="region of interest" description="Disordered" evidence="3">
    <location>
        <begin position="243"/>
        <end position="272"/>
    </location>
</feature>
<evidence type="ECO:0000313" key="4">
    <source>
        <dbReference type="EMBL" id="PHQ50669.1"/>
    </source>
</evidence>
<keyword evidence="1" id="KW-0805">Transcription regulation</keyword>
<evidence type="ECO:0000256" key="3">
    <source>
        <dbReference type="SAM" id="MobiDB-lite"/>
    </source>
</evidence>
<evidence type="ECO:0008006" key="6">
    <source>
        <dbReference type="Google" id="ProtNLM"/>
    </source>
</evidence>
<feature type="region of interest" description="Disordered" evidence="3">
    <location>
        <begin position="1"/>
        <end position="21"/>
    </location>
</feature>
<accession>A0A2G1XHQ0</accession>
<proteinExistence type="predicted"/>
<evidence type="ECO:0000313" key="5">
    <source>
        <dbReference type="Proteomes" id="UP000222531"/>
    </source>
</evidence>
<dbReference type="InterPro" id="IPR041916">
    <property type="entry name" value="Anti_sigma_zinc_sf"/>
</dbReference>
<dbReference type="Gene3D" id="1.10.10.1320">
    <property type="entry name" value="Anti-sigma factor, zinc-finger domain"/>
    <property type="match status" value="1"/>
</dbReference>
<feature type="compositionally biased region" description="Low complexity" evidence="3">
    <location>
        <begin position="117"/>
        <end position="126"/>
    </location>
</feature>
<name>A0A2G1XHQ0_STRCJ</name>
<keyword evidence="5" id="KW-1185">Reference proteome</keyword>
<keyword evidence="2" id="KW-0804">Transcription</keyword>